<evidence type="ECO:0000313" key="6">
    <source>
        <dbReference type="EMBL" id="XBX74648.1"/>
    </source>
</evidence>
<evidence type="ECO:0000259" key="1">
    <source>
        <dbReference type="PROSITE" id="PS50994"/>
    </source>
</evidence>
<evidence type="ECO:0000313" key="10">
    <source>
        <dbReference type="EMBL" id="XBX76061.1"/>
    </source>
</evidence>
<dbReference type="EMBL" id="CP158367">
    <property type="protein sequence ID" value="XBX75723.1"/>
    <property type="molecule type" value="Genomic_DNA"/>
</dbReference>
<dbReference type="EMBL" id="CP158367">
    <property type="protein sequence ID" value="XBX73560.1"/>
    <property type="molecule type" value="Genomic_DNA"/>
</dbReference>
<dbReference type="EMBL" id="CP158367">
    <property type="protein sequence ID" value="XBX74225.1"/>
    <property type="molecule type" value="Genomic_DNA"/>
</dbReference>
<dbReference type="PANTHER" id="PTHR35004">
    <property type="entry name" value="TRANSPOSASE RV3428C-RELATED"/>
    <property type="match status" value="1"/>
</dbReference>
<dbReference type="Gene3D" id="3.30.420.10">
    <property type="entry name" value="Ribonuclease H-like superfamily/Ribonuclease H"/>
    <property type="match status" value="1"/>
</dbReference>
<protein>
    <submittedName>
        <fullName evidence="6">IS21 family transposase</fullName>
    </submittedName>
</protein>
<accession>A0AAU7VL03</accession>
<dbReference type="EMBL" id="CP158367">
    <property type="protein sequence ID" value="XBX74941.1"/>
    <property type="molecule type" value="Genomic_DNA"/>
</dbReference>
<gene>
    <name evidence="6" type="primary">istA</name>
    <name evidence="7" type="ORF">PRVXT_000019</name>
    <name evidence="8" type="ORF">PRVXT_000240</name>
    <name evidence="9" type="ORF">PRVXT_000877</name>
    <name evidence="10" type="ORF">PRVXT_001236</name>
    <name evidence="2" type="ORF">PRVXT_001548</name>
    <name evidence="3" type="ORF">PRVXT_002056</name>
    <name evidence="4" type="ORF">PRVXT_002253</name>
    <name evidence="5" type="ORF">PRVXT_002444</name>
    <name evidence="6" type="ORF">PRVXT_002706</name>
</gene>
<proteinExistence type="predicted"/>
<dbReference type="SUPFAM" id="SSF53098">
    <property type="entry name" value="Ribonuclease H-like"/>
    <property type="match status" value="1"/>
</dbReference>
<sequence>MKRWDMFAKIKENRSRGLNKSQVARLLEIDYKTVSKYWDMEFDEFSELHNTAQSRRKKVDKYKKQILEWIKEYRDMSAAQIYDWLLEKHGELDFKERTLRLYVNKLRKEYDLPKVTSVRQYEEIENLPMGYQAQVDLGEIWLKTHDNKRVKAYCFGMVLSHSRYKFVWWSDKPFTTSSFIKAHNKAFEYFGGRPKEIVYDQDKVLVVSENNGDILYTEGFQNYLNSLKFKVYLCRKADPESKGKVEAVVKYAKNNFAKHRKFVDIESFNDDNLKWLERTGNKKVHETTKKVPAEVFALEKEHLMPIPTLFAESTDTKILTYLVRKNNTVFYKQNRYQVPIGTYSPGKEVNLSVKKDCIEIIDKDTNELIITHKIAKGKGQLVTIDHPDRQKSRKYSCDEMREKVLKSLGETDKAITFVDIIRAEKSRYFKDQSNLIIKTVTSENPSLVQKAIDYCVERKLYSAGMLKDTIQYFKEEEKRQLNKKYFKADISTPSKYQDLKPEIRSIEEYTNSLKGDSHSGEIGANQRKC</sequence>
<dbReference type="EMBL" id="CP158367">
    <property type="protein sequence ID" value="XBX74409.1"/>
    <property type="molecule type" value="Genomic_DNA"/>
</dbReference>
<evidence type="ECO:0000313" key="8">
    <source>
        <dbReference type="EMBL" id="XBX75134.1"/>
    </source>
</evidence>
<dbReference type="EMBL" id="CP158367">
    <property type="protein sequence ID" value="XBX76061.1"/>
    <property type="molecule type" value="Genomic_DNA"/>
</dbReference>
<dbReference type="RefSeq" id="WP_350342320.1">
    <property type="nucleotide sequence ID" value="NZ_CP158367.1"/>
</dbReference>
<feature type="domain" description="Integrase catalytic" evidence="1">
    <location>
        <begin position="124"/>
        <end position="300"/>
    </location>
</feature>
<dbReference type="InterPro" id="IPR036397">
    <property type="entry name" value="RNaseH_sf"/>
</dbReference>
<dbReference type="AlphaFoldDB" id="A0AAU7VL03"/>
<dbReference type="PROSITE" id="PS50994">
    <property type="entry name" value="INTEGRASE"/>
    <property type="match status" value="1"/>
</dbReference>
<evidence type="ECO:0000313" key="3">
    <source>
        <dbReference type="EMBL" id="XBX74036.1"/>
    </source>
</evidence>
<dbReference type="InterPro" id="IPR012337">
    <property type="entry name" value="RNaseH-like_sf"/>
</dbReference>
<dbReference type="NCBIfam" id="NF033546">
    <property type="entry name" value="transpos_IS21"/>
    <property type="match status" value="1"/>
</dbReference>
<reference evidence="6" key="2">
    <citation type="submission" date="2024-06" db="EMBL/GenBank/DDBJ databases">
        <authorList>
            <person name="Petrova K.O."/>
            <person name="Toshchakov S.V."/>
            <person name="Boltjanskaja Y.V."/>
            <person name="Kevbrin V."/>
        </authorList>
    </citation>
    <scope>NUCLEOTIDE SEQUENCE</scope>
    <source>
        <strain evidence="6">Z-910T</strain>
    </source>
</reference>
<dbReference type="EMBL" id="CP158367">
    <property type="protein sequence ID" value="XBX75134.1"/>
    <property type="molecule type" value="Genomic_DNA"/>
</dbReference>
<dbReference type="GO" id="GO:0003676">
    <property type="term" value="F:nucleic acid binding"/>
    <property type="evidence" value="ECO:0007669"/>
    <property type="project" value="InterPro"/>
</dbReference>
<dbReference type="GO" id="GO:0015074">
    <property type="term" value="P:DNA integration"/>
    <property type="evidence" value="ECO:0007669"/>
    <property type="project" value="InterPro"/>
</dbReference>
<dbReference type="InterPro" id="IPR009057">
    <property type="entry name" value="Homeodomain-like_sf"/>
</dbReference>
<evidence type="ECO:0000313" key="9">
    <source>
        <dbReference type="EMBL" id="XBX75723.1"/>
    </source>
</evidence>
<dbReference type="InterPro" id="IPR001584">
    <property type="entry name" value="Integrase_cat-core"/>
</dbReference>
<dbReference type="Pfam" id="PF00665">
    <property type="entry name" value="rve"/>
    <property type="match status" value="1"/>
</dbReference>
<organism evidence="6">
    <name type="scientific">Proteinivorax tanatarense</name>
    <dbReference type="NCBI Taxonomy" id="1260629"/>
    <lineage>
        <taxon>Bacteria</taxon>
        <taxon>Bacillati</taxon>
        <taxon>Bacillota</taxon>
        <taxon>Clostridia</taxon>
        <taxon>Eubacteriales</taxon>
        <taxon>Proteinivoracaceae</taxon>
        <taxon>Proteinivorax</taxon>
    </lineage>
</organism>
<evidence type="ECO:0000313" key="4">
    <source>
        <dbReference type="EMBL" id="XBX74225.1"/>
    </source>
</evidence>
<dbReference type="EMBL" id="CP158367">
    <property type="protein sequence ID" value="XBX74036.1"/>
    <property type="molecule type" value="Genomic_DNA"/>
</dbReference>
<reference evidence="6" key="1">
    <citation type="journal article" date="2013" name="Extremophiles">
        <title>Proteinivorax tanatarense gen. nov., sp. nov., an anaerobic, haloalkaliphilic, proteolytic bacterium isolated from a decaying algal bloom, and proposal of Proteinivoraceae fam. nov.</title>
        <authorList>
            <person name="Kevbrin V."/>
            <person name="Boltyanskaya Y."/>
            <person name="Zhilina T."/>
            <person name="Kolganova T."/>
            <person name="Lavrentjeva E."/>
            <person name="Kuznetsov B."/>
        </authorList>
    </citation>
    <scope>NUCLEOTIDE SEQUENCE</scope>
    <source>
        <strain evidence="6">Z-910T</strain>
    </source>
</reference>
<evidence type="ECO:0000313" key="7">
    <source>
        <dbReference type="EMBL" id="XBX74941.1"/>
    </source>
</evidence>
<evidence type="ECO:0000313" key="2">
    <source>
        <dbReference type="EMBL" id="XBX73560.1"/>
    </source>
</evidence>
<dbReference type="PANTHER" id="PTHR35004:SF6">
    <property type="entry name" value="TRANSPOSASE"/>
    <property type="match status" value="1"/>
</dbReference>
<dbReference type="EMBL" id="CP158367">
    <property type="protein sequence ID" value="XBX74648.1"/>
    <property type="molecule type" value="Genomic_DNA"/>
</dbReference>
<name>A0AAU7VL03_9FIRM</name>
<dbReference type="SUPFAM" id="SSF46689">
    <property type="entry name" value="Homeodomain-like"/>
    <property type="match status" value="1"/>
</dbReference>
<evidence type="ECO:0000313" key="5">
    <source>
        <dbReference type="EMBL" id="XBX74409.1"/>
    </source>
</evidence>